<proteinExistence type="predicted"/>
<evidence type="ECO:0000313" key="2">
    <source>
        <dbReference type="EMBL" id="RNA23837.1"/>
    </source>
</evidence>
<evidence type="ECO:0000256" key="1">
    <source>
        <dbReference type="SAM" id="MobiDB-lite"/>
    </source>
</evidence>
<dbReference type="EMBL" id="REGN01003210">
    <property type="protein sequence ID" value="RNA23837.1"/>
    <property type="molecule type" value="Genomic_DNA"/>
</dbReference>
<sequence length="476" mass="55480">MIFQTQEIDEFVMCNLSFIPEFPGKTIGSKIRFQTIYKSLTGKEINDINDQKTIFCKSSSKEFNIMSSGVTLKETSFVTSNQSLFDSEISVDDSNFEVNETYPTFSNSEENESIPTTSNSGENESYPTTSNNSEDQNTQNCVPLPKMPVYEESLEKKLKKEKIDSKIFLELSSQTALIDNSKHYGEIAKYLINKYPSVKMHVNSIAMLKDNSDRVTIQQPFKAYFLYSGYMRDKKGRILSERIAKKTRNLRQEKKKAPSNKNNSTHVNTLFYDLNSNRALEEENITQSEFHIEHLKLRENYSNSAYKSLLPTLLKDSFVARRAYMKSLSRMSLLEKLVEFNYFGCEPNLICEFEIFINSESFESDLERVLNLVYSKIILKTFKNKNNEILVDVFESLERKLNSRSRKVEWTHLFLQFQKNDTMNLNENTVKSPRICLIKNGNNIEEFLIVEERDIFARFKMKDKHKQKNQTHLLDI</sequence>
<accession>A0A3M7RKB9</accession>
<keyword evidence="3" id="KW-1185">Reference proteome</keyword>
<feature type="compositionally biased region" description="Polar residues" evidence="1">
    <location>
        <begin position="100"/>
        <end position="141"/>
    </location>
</feature>
<comment type="caution">
    <text evidence="2">The sequence shown here is derived from an EMBL/GenBank/DDBJ whole genome shotgun (WGS) entry which is preliminary data.</text>
</comment>
<evidence type="ECO:0000313" key="3">
    <source>
        <dbReference type="Proteomes" id="UP000276133"/>
    </source>
</evidence>
<feature type="region of interest" description="Disordered" evidence="1">
    <location>
        <begin position="100"/>
        <end position="143"/>
    </location>
</feature>
<organism evidence="2 3">
    <name type="scientific">Brachionus plicatilis</name>
    <name type="common">Marine rotifer</name>
    <name type="synonym">Brachionus muelleri</name>
    <dbReference type="NCBI Taxonomy" id="10195"/>
    <lineage>
        <taxon>Eukaryota</taxon>
        <taxon>Metazoa</taxon>
        <taxon>Spiralia</taxon>
        <taxon>Gnathifera</taxon>
        <taxon>Rotifera</taxon>
        <taxon>Eurotatoria</taxon>
        <taxon>Monogononta</taxon>
        <taxon>Pseudotrocha</taxon>
        <taxon>Ploima</taxon>
        <taxon>Brachionidae</taxon>
        <taxon>Brachionus</taxon>
    </lineage>
</organism>
<protein>
    <submittedName>
        <fullName evidence="2">Uncharacterized protein</fullName>
    </submittedName>
</protein>
<dbReference type="AlphaFoldDB" id="A0A3M7RKB9"/>
<name>A0A3M7RKB9_BRAPC</name>
<gene>
    <name evidence="2" type="ORF">BpHYR1_039960</name>
</gene>
<dbReference type="OrthoDB" id="10216050at2759"/>
<reference evidence="2 3" key="1">
    <citation type="journal article" date="2018" name="Sci. Rep.">
        <title>Genomic signatures of local adaptation to the degree of environmental predictability in rotifers.</title>
        <authorList>
            <person name="Franch-Gras L."/>
            <person name="Hahn C."/>
            <person name="Garcia-Roger E.M."/>
            <person name="Carmona M.J."/>
            <person name="Serra M."/>
            <person name="Gomez A."/>
        </authorList>
    </citation>
    <scope>NUCLEOTIDE SEQUENCE [LARGE SCALE GENOMIC DNA]</scope>
    <source>
        <strain evidence="2">HYR1</strain>
    </source>
</reference>
<dbReference type="Proteomes" id="UP000276133">
    <property type="component" value="Unassembled WGS sequence"/>
</dbReference>